<keyword evidence="1" id="KW-0472">Membrane</keyword>
<protein>
    <submittedName>
        <fullName evidence="2">Uncharacterized protein</fullName>
    </submittedName>
</protein>
<organism evidence="2 3">
    <name type="scientific">Sphingomonas canadensis</name>
    <dbReference type="NCBI Taxonomy" id="1219257"/>
    <lineage>
        <taxon>Bacteria</taxon>
        <taxon>Pseudomonadati</taxon>
        <taxon>Pseudomonadota</taxon>
        <taxon>Alphaproteobacteria</taxon>
        <taxon>Sphingomonadales</taxon>
        <taxon>Sphingomonadaceae</taxon>
        <taxon>Sphingomonas</taxon>
    </lineage>
</organism>
<proteinExistence type="predicted"/>
<keyword evidence="1" id="KW-1133">Transmembrane helix</keyword>
<dbReference type="Proteomes" id="UP001596977">
    <property type="component" value="Unassembled WGS sequence"/>
</dbReference>
<evidence type="ECO:0000256" key="1">
    <source>
        <dbReference type="SAM" id="Phobius"/>
    </source>
</evidence>
<feature type="transmembrane region" description="Helical" evidence="1">
    <location>
        <begin position="46"/>
        <end position="72"/>
    </location>
</feature>
<accession>A0ABW3H4H0</accession>
<reference evidence="3" key="1">
    <citation type="journal article" date="2019" name="Int. J. Syst. Evol. Microbiol.">
        <title>The Global Catalogue of Microorganisms (GCM) 10K type strain sequencing project: providing services to taxonomists for standard genome sequencing and annotation.</title>
        <authorList>
            <consortium name="The Broad Institute Genomics Platform"/>
            <consortium name="The Broad Institute Genome Sequencing Center for Infectious Disease"/>
            <person name="Wu L."/>
            <person name="Ma J."/>
        </authorList>
    </citation>
    <scope>NUCLEOTIDE SEQUENCE [LARGE SCALE GENOMIC DNA]</scope>
    <source>
        <strain evidence="3">CCUG 62982</strain>
    </source>
</reference>
<evidence type="ECO:0000313" key="2">
    <source>
        <dbReference type="EMBL" id="MFD0946283.1"/>
    </source>
</evidence>
<dbReference type="EMBL" id="JBHTJG010000003">
    <property type="protein sequence ID" value="MFD0946283.1"/>
    <property type="molecule type" value="Genomic_DNA"/>
</dbReference>
<evidence type="ECO:0000313" key="3">
    <source>
        <dbReference type="Proteomes" id="UP001596977"/>
    </source>
</evidence>
<dbReference type="RefSeq" id="WP_380916290.1">
    <property type="nucleotide sequence ID" value="NZ_JBHTJG010000003.1"/>
</dbReference>
<comment type="caution">
    <text evidence="2">The sequence shown here is derived from an EMBL/GenBank/DDBJ whole genome shotgun (WGS) entry which is preliminary data.</text>
</comment>
<feature type="transmembrane region" description="Helical" evidence="1">
    <location>
        <begin position="84"/>
        <end position="107"/>
    </location>
</feature>
<name>A0ABW3H4H0_9SPHN</name>
<feature type="transmembrane region" description="Helical" evidence="1">
    <location>
        <begin position="113"/>
        <end position="134"/>
    </location>
</feature>
<gene>
    <name evidence="2" type="ORF">ACFQ1E_08045</name>
</gene>
<sequence length="166" mass="16418">MAALMVPLLTLALDRARDDLGPMAPPVAVALSSAGSFVVVPGPELVIVFGVSVPVLSAGLGVLGVVLGLLMAPAPAAPIGARRTAALWVSLIGIELALVVACSAVAGKALLPLVAMGWGIGLGWSGLAVAQLLAEQVLGGIRRVTGAFIEWAAARAGGGGKDKADE</sequence>
<keyword evidence="3" id="KW-1185">Reference proteome</keyword>
<keyword evidence="1" id="KW-0812">Transmembrane</keyword>